<dbReference type="AlphaFoldDB" id="A0A8S3QUG8"/>
<organism evidence="2 3">
    <name type="scientific">Mytilus edulis</name>
    <name type="common">Blue mussel</name>
    <dbReference type="NCBI Taxonomy" id="6550"/>
    <lineage>
        <taxon>Eukaryota</taxon>
        <taxon>Metazoa</taxon>
        <taxon>Spiralia</taxon>
        <taxon>Lophotrochozoa</taxon>
        <taxon>Mollusca</taxon>
        <taxon>Bivalvia</taxon>
        <taxon>Autobranchia</taxon>
        <taxon>Pteriomorphia</taxon>
        <taxon>Mytilida</taxon>
        <taxon>Mytiloidea</taxon>
        <taxon>Mytilidae</taxon>
        <taxon>Mytilinae</taxon>
        <taxon>Mytilus</taxon>
    </lineage>
</organism>
<protein>
    <submittedName>
        <fullName evidence="2">Uncharacterized protein</fullName>
    </submittedName>
</protein>
<accession>A0A8S3QUG8</accession>
<sequence>MGAGSIAVIIALASFCFKYKRKAERFPNSRSMRFYNDKAATEGESVSRNNESVHDSTDENTTIDNHMLIRIVSSNEHVNHAGRRYSGTVDQDYKSGSFSFSDERVTEIADGGFVNSYLSMTEVDKHRKLPENTMHQSEKISSENSESTMNSTVQIYGNINRILVYQQYPTVM</sequence>
<keyword evidence="3" id="KW-1185">Reference proteome</keyword>
<proteinExistence type="predicted"/>
<gene>
    <name evidence="2" type="ORF">MEDL_15231</name>
</gene>
<evidence type="ECO:0000313" key="3">
    <source>
        <dbReference type="Proteomes" id="UP000683360"/>
    </source>
</evidence>
<comment type="caution">
    <text evidence="2">The sequence shown here is derived from an EMBL/GenBank/DDBJ whole genome shotgun (WGS) entry which is preliminary data.</text>
</comment>
<reference evidence="2" key="1">
    <citation type="submission" date="2021-03" db="EMBL/GenBank/DDBJ databases">
        <authorList>
            <person name="Bekaert M."/>
        </authorList>
    </citation>
    <scope>NUCLEOTIDE SEQUENCE</scope>
</reference>
<feature type="region of interest" description="Disordered" evidence="1">
    <location>
        <begin position="39"/>
        <end position="60"/>
    </location>
</feature>
<dbReference type="EMBL" id="CAJPWZ010000752">
    <property type="protein sequence ID" value="CAG2200585.1"/>
    <property type="molecule type" value="Genomic_DNA"/>
</dbReference>
<dbReference type="OrthoDB" id="10492090at2759"/>
<name>A0A8S3QUG8_MYTED</name>
<evidence type="ECO:0000313" key="2">
    <source>
        <dbReference type="EMBL" id="CAG2200585.1"/>
    </source>
</evidence>
<dbReference type="Proteomes" id="UP000683360">
    <property type="component" value="Unassembled WGS sequence"/>
</dbReference>
<evidence type="ECO:0000256" key="1">
    <source>
        <dbReference type="SAM" id="MobiDB-lite"/>
    </source>
</evidence>